<keyword evidence="2" id="KW-1185">Reference proteome</keyword>
<gene>
    <name evidence="1" type="ORF">FN846DRAFT_980221</name>
</gene>
<organism evidence="1 2">
    <name type="scientific">Sphaerosporella brunnea</name>
    <dbReference type="NCBI Taxonomy" id="1250544"/>
    <lineage>
        <taxon>Eukaryota</taxon>
        <taxon>Fungi</taxon>
        <taxon>Dikarya</taxon>
        <taxon>Ascomycota</taxon>
        <taxon>Pezizomycotina</taxon>
        <taxon>Pezizomycetes</taxon>
        <taxon>Pezizales</taxon>
        <taxon>Pyronemataceae</taxon>
        <taxon>Sphaerosporella</taxon>
    </lineage>
</organism>
<keyword evidence="1" id="KW-0489">Methyltransferase</keyword>
<accession>A0A5J5EEL4</accession>
<dbReference type="FunCoup" id="A0A5J5EEL4">
    <property type="interactions" value="119"/>
</dbReference>
<sequence>MSHTLTEMIGPEDHNVPTYLHVLDLPALYTKPSAAALLSILDRFALPPPSWDKPTTAHNAAPAGFDKWLVSVIASPLSWLSEEEQESIRDNASERISERCGRSARGEMQRVFRIPTAPRQLQTHLLSSALSSASASTSPGSSGVNTPVLEADDVHTVEITLHEPALTADNLGLKTWASSYLLSKRLATMALPATSRALELGAGTGLVGLAAAAALGAEVLLTDLPEIVPNLKRNIEANQHLGVRASAEVLDWRDVPAPLPSQADRFELVLAADPLYSSEHPKLLVDMVMVWLRRSLKARAVVEMPLRDGYQGERDDFKQRMLAGGLVVADEGTETGWDDWGEKGGEVRCWWSVWKWASRCT</sequence>
<dbReference type="GO" id="GO:0032259">
    <property type="term" value="P:methylation"/>
    <property type="evidence" value="ECO:0007669"/>
    <property type="project" value="UniProtKB-KW"/>
</dbReference>
<name>A0A5J5EEL4_9PEZI</name>
<evidence type="ECO:0000313" key="2">
    <source>
        <dbReference type="Proteomes" id="UP000326924"/>
    </source>
</evidence>
<keyword evidence="1" id="KW-0808">Transferase</keyword>
<proteinExistence type="predicted"/>
<evidence type="ECO:0000313" key="1">
    <source>
        <dbReference type="EMBL" id="KAA8893148.1"/>
    </source>
</evidence>
<dbReference type="EMBL" id="VXIS01000491">
    <property type="protein sequence ID" value="KAA8893148.1"/>
    <property type="molecule type" value="Genomic_DNA"/>
</dbReference>
<dbReference type="Proteomes" id="UP000326924">
    <property type="component" value="Unassembled WGS sequence"/>
</dbReference>
<reference evidence="1 2" key="1">
    <citation type="submission" date="2019-09" db="EMBL/GenBank/DDBJ databases">
        <title>Draft genome of the ectomycorrhizal ascomycete Sphaerosporella brunnea.</title>
        <authorList>
            <consortium name="DOE Joint Genome Institute"/>
            <person name="Benucci G.M."/>
            <person name="Marozzi G."/>
            <person name="Antonielli L."/>
            <person name="Sanchez S."/>
            <person name="Marco P."/>
            <person name="Wang X."/>
            <person name="Falini L.B."/>
            <person name="Barry K."/>
            <person name="Haridas S."/>
            <person name="Lipzen A."/>
            <person name="Labutti K."/>
            <person name="Grigoriev I.V."/>
            <person name="Murat C."/>
            <person name="Martin F."/>
            <person name="Albertini E."/>
            <person name="Donnini D."/>
            <person name="Bonito G."/>
        </authorList>
    </citation>
    <scope>NUCLEOTIDE SEQUENCE [LARGE SCALE GENOMIC DNA]</scope>
    <source>
        <strain evidence="1 2">Sb_GMNB300</strain>
    </source>
</reference>
<comment type="caution">
    <text evidence="1">The sequence shown here is derived from an EMBL/GenBank/DDBJ whole genome shotgun (WGS) entry which is preliminary data.</text>
</comment>
<dbReference type="PANTHER" id="PTHR14614">
    <property type="entry name" value="HEPATOCELLULAR CARCINOMA-ASSOCIATED ANTIGEN"/>
    <property type="match status" value="1"/>
</dbReference>
<dbReference type="OrthoDB" id="433955at2759"/>
<dbReference type="AlphaFoldDB" id="A0A5J5EEL4"/>
<dbReference type="InterPro" id="IPR019410">
    <property type="entry name" value="Methyltransf_16"/>
</dbReference>
<dbReference type="PANTHER" id="PTHR14614:SF156">
    <property type="entry name" value="PROTEIN-LYSINE N-METHYLTRANSFERASE EFM2"/>
    <property type="match status" value="1"/>
</dbReference>
<dbReference type="GO" id="GO:0008757">
    <property type="term" value="F:S-adenosylmethionine-dependent methyltransferase activity"/>
    <property type="evidence" value="ECO:0007669"/>
    <property type="project" value="UniProtKB-ARBA"/>
</dbReference>
<dbReference type="GO" id="GO:0005829">
    <property type="term" value="C:cytosol"/>
    <property type="evidence" value="ECO:0007669"/>
    <property type="project" value="TreeGrafter"/>
</dbReference>
<dbReference type="Pfam" id="PF10294">
    <property type="entry name" value="Methyltransf_16"/>
    <property type="match status" value="1"/>
</dbReference>
<protein>
    <submittedName>
        <fullName evidence="1">Glucose-inducible SAM-dependent methyltransferase Rrg1</fullName>
    </submittedName>
</protein>
<dbReference type="Gene3D" id="3.40.50.150">
    <property type="entry name" value="Vaccinia Virus protein VP39"/>
    <property type="match status" value="1"/>
</dbReference>
<dbReference type="SUPFAM" id="SSF53335">
    <property type="entry name" value="S-adenosyl-L-methionine-dependent methyltransferases"/>
    <property type="match status" value="1"/>
</dbReference>
<dbReference type="InterPro" id="IPR029063">
    <property type="entry name" value="SAM-dependent_MTases_sf"/>
</dbReference>
<dbReference type="InParanoid" id="A0A5J5EEL4"/>